<reference evidence="1 2" key="1">
    <citation type="journal article" date="2018" name="Front. Plant Sci.">
        <title>Red Clover (Trifolium pratense) and Zigzag Clover (T. medium) - A Picture of Genomic Similarities and Differences.</title>
        <authorList>
            <person name="Dluhosova J."/>
            <person name="Istvanek J."/>
            <person name="Nedelnik J."/>
            <person name="Repkova J."/>
        </authorList>
    </citation>
    <scope>NUCLEOTIDE SEQUENCE [LARGE SCALE GENOMIC DNA]</scope>
    <source>
        <strain evidence="2">cv. 10/8</strain>
        <tissue evidence="1">Leaf</tissue>
    </source>
</reference>
<dbReference type="Proteomes" id="UP000265520">
    <property type="component" value="Unassembled WGS sequence"/>
</dbReference>
<dbReference type="AlphaFoldDB" id="A0A392P5R7"/>
<comment type="caution">
    <text evidence="1">The sequence shown here is derived from an EMBL/GenBank/DDBJ whole genome shotgun (WGS) entry which is preliminary data.</text>
</comment>
<protein>
    <submittedName>
        <fullName evidence="1">Callose synthase 3-like</fullName>
    </submittedName>
</protein>
<sequence>PRLFVGRGMQEGPISLFKYSTFWVLLILSKLAFSYYLEIKPLVGPTKAIMNARVSVYSWHEFFPHGKNTE</sequence>
<dbReference type="PANTHER" id="PTHR12741:SF66">
    <property type="entry name" value="1,3-BETA-GLUCAN SYNTHASE"/>
    <property type="match status" value="1"/>
</dbReference>
<name>A0A392P5R7_9FABA</name>
<evidence type="ECO:0000313" key="1">
    <source>
        <dbReference type="EMBL" id="MCI06740.1"/>
    </source>
</evidence>
<feature type="non-terminal residue" evidence="1">
    <location>
        <position position="1"/>
    </location>
</feature>
<accession>A0A392P5R7</accession>
<dbReference type="GO" id="GO:0005886">
    <property type="term" value="C:plasma membrane"/>
    <property type="evidence" value="ECO:0007669"/>
    <property type="project" value="TreeGrafter"/>
</dbReference>
<evidence type="ECO:0000313" key="2">
    <source>
        <dbReference type="Proteomes" id="UP000265520"/>
    </source>
</evidence>
<proteinExistence type="predicted"/>
<dbReference type="PANTHER" id="PTHR12741">
    <property type="entry name" value="LYST-INTERACTING PROTEIN LIP5 DOPAMINE RESPONSIVE PROTEIN DRG-1"/>
    <property type="match status" value="1"/>
</dbReference>
<keyword evidence="2" id="KW-1185">Reference proteome</keyword>
<dbReference type="EMBL" id="LXQA010062876">
    <property type="protein sequence ID" value="MCI06740.1"/>
    <property type="molecule type" value="Genomic_DNA"/>
</dbReference>
<dbReference type="GO" id="GO:0046527">
    <property type="term" value="F:glucosyltransferase activity"/>
    <property type="evidence" value="ECO:0007669"/>
    <property type="project" value="TreeGrafter"/>
</dbReference>
<organism evidence="1 2">
    <name type="scientific">Trifolium medium</name>
    <dbReference type="NCBI Taxonomy" id="97028"/>
    <lineage>
        <taxon>Eukaryota</taxon>
        <taxon>Viridiplantae</taxon>
        <taxon>Streptophyta</taxon>
        <taxon>Embryophyta</taxon>
        <taxon>Tracheophyta</taxon>
        <taxon>Spermatophyta</taxon>
        <taxon>Magnoliopsida</taxon>
        <taxon>eudicotyledons</taxon>
        <taxon>Gunneridae</taxon>
        <taxon>Pentapetalae</taxon>
        <taxon>rosids</taxon>
        <taxon>fabids</taxon>
        <taxon>Fabales</taxon>
        <taxon>Fabaceae</taxon>
        <taxon>Papilionoideae</taxon>
        <taxon>50 kb inversion clade</taxon>
        <taxon>NPAAA clade</taxon>
        <taxon>Hologalegina</taxon>
        <taxon>IRL clade</taxon>
        <taxon>Trifolieae</taxon>
        <taxon>Trifolium</taxon>
    </lineage>
</organism>